<keyword evidence="6" id="KW-1185">Reference proteome</keyword>
<dbReference type="RefSeq" id="WP_198443032.1">
    <property type="nucleotide sequence ID" value="NZ_CBCSHE010000010.1"/>
</dbReference>
<dbReference type="PROSITE" id="PS00211">
    <property type="entry name" value="ABC_TRANSPORTER_1"/>
    <property type="match status" value="1"/>
</dbReference>
<evidence type="ECO:0000256" key="3">
    <source>
        <dbReference type="ARBA" id="ARBA00022840"/>
    </source>
</evidence>
<sequence>MQTKTALEIEHVTKIFPDGTKALEDITFSAACGEFILIAGSNGSGKSVLMSLIAGLDEATSGKIFCGNEKAGLVFQDADSQILGETPWEDVGFGAKNCGLKKDALNERVASSLAAVGLSEKMHCPARLMSGGEKRRLAVAGILAMDRSIIIFDEPFANLDWPGVRQVCSILSELKKKKKTVIVLTHEIEKILALADRFIVLDKGRIRFDGTPREGLELPLENWSIRNPLVNYSSAEDMLWL</sequence>
<dbReference type="InterPro" id="IPR017871">
    <property type="entry name" value="ABC_transporter-like_CS"/>
</dbReference>
<dbReference type="EMBL" id="CP064936">
    <property type="protein sequence ID" value="QQA01519.1"/>
    <property type="molecule type" value="Genomic_DNA"/>
</dbReference>
<evidence type="ECO:0000256" key="2">
    <source>
        <dbReference type="ARBA" id="ARBA00022741"/>
    </source>
</evidence>
<keyword evidence="2" id="KW-0547">Nucleotide-binding</keyword>
<keyword evidence="3 5" id="KW-0067">ATP-binding</keyword>
<dbReference type="GO" id="GO:0042626">
    <property type="term" value="F:ATPase-coupled transmembrane transporter activity"/>
    <property type="evidence" value="ECO:0007669"/>
    <property type="project" value="TreeGrafter"/>
</dbReference>
<protein>
    <submittedName>
        <fullName evidence="5">ABC transporter ATP-binding protein</fullName>
    </submittedName>
</protein>
<dbReference type="InterPro" id="IPR027417">
    <property type="entry name" value="P-loop_NTPase"/>
</dbReference>
<dbReference type="GO" id="GO:0043190">
    <property type="term" value="C:ATP-binding cassette (ABC) transporter complex"/>
    <property type="evidence" value="ECO:0007669"/>
    <property type="project" value="TreeGrafter"/>
</dbReference>
<dbReference type="Proteomes" id="UP000595224">
    <property type="component" value="Chromosome"/>
</dbReference>
<evidence type="ECO:0000259" key="4">
    <source>
        <dbReference type="PROSITE" id="PS50893"/>
    </source>
</evidence>
<dbReference type="GO" id="GO:0005524">
    <property type="term" value="F:ATP binding"/>
    <property type="evidence" value="ECO:0007669"/>
    <property type="project" value="UniProtKB-KW"/>
</dbReference>
<dbReference type="PROSITE" id="PS50893">
    <property type="entry name" value="ABC_TRANSPORTER_2"/>
    <property type="match status" value="1"/>
</dbReference>
<dbReference type="KEGG" id="tper:IWA51_02580"/>
<dbReference type="InterPro" id="IPR003593">
    <property type="entry name" value="AAA+_ATPase"/>
</dbReference>
<dbReference type="SMART" id="SM00382">
    <property type="entry name" value="AAA"/>
    <property type="match status" value="1"/>
</dbReference>
<dbReference type="AlphaFoldDB" id="A0A7T3RE89"/>
<dbReference type="GO" id="GO:0016887">
    <property type="term" value="F:ATP hydrolysis activity"/>
    <property type="evidence" value="ECO:0007669"/>
    <property type="project" value="InterPro"/>
</dbReference>
<dbReference type="SUPFAM" id="SSF52540">
    <property type="entry name" value="P-loop containing nucleoside triphosphate hydrolases"/>
    <property type="match status" value="1"/>
</dbReference>
<proteinExistence type="predicted"/>
<keyword evidence="1" id="KW-0813">Transport</keyword>
<gene>
    <name evidence="5" type="ORF">IWA51_02580</name>
</gene>
<name>A0A7T3RE89_9SPIR</name>
<accession>A0A7T3RE89</accession>
<dbReference type="InterPro" id="IPR015856">
    <property type="entry name" value="ABC_transpr_CbiO/EcfA_su"/>
</dbReference>
<dbReference type="Gene3D" id="3.40.50.300">
    <property type="entry name" value="P-loop containing nucleotide triphosphate hydrolases"/>
    <property type="match status" value="1"/>
</dbReference>
<evidence type="ECO:0000256" key="1">
    <source>
        <dbReference type="ARBA" id="ARBA00022448"/>
    </source>
</evidence>
<reference evidence="5 6" key="1">
    <citation type="submission" date="2020-11" db="EMBL/GenBank/DDBJ databases">
        <title>Treponema Peruensis nv. sp., first commensal Treponema isolated from human feces.</title>
        <authorList>
            <person name="Belkhou C."/>
            <person name="Raes J."/>
        </authorList>
    </citation>
    <scope>NUCLEOTIDE SEQUENCE [LARGE SCALE GENOMIC DNA]</scope>
    <source>
        <strain evidence="5 6">RCC2812</strain>
    </source>
</reference>
<feature type="domain" description="ABC transporter" evidence="4">
    <location>
        <begin position="7"/>
        <end position="228"/>
    </location>
</feature>
<dbReference type="InterPro" id="IPR050095">
    <property type="entry name" value="ECF_ABC_transporter_ATP-bd"/>
</dbReference>
<dbReference type="Pfam" id="PF00005">
    <property type="entry name" value="ABC_tran"/>
    <property type="match status" value="1"/>
</dbReference>
<dbReference type="PANTHER" id="PTHR43553">
    <property type="entry name" value="HEAVY METAL TRANSPORTER"/>
    <property type="match status" value="1"/>
</dbReference>
<dbReference type="CDD" id="cd03225">
    <property type="entry name" value="ABC_cobalt_CbiO_domain1"/>
    <property type="match status" value="1"/>
</dbReference>
<organism evidence="5 6">
    <name type="scientific">Treponema peruense</name>
    <dbReference type="NCBI Taxonomy" id="2787628"/>
    <lineage>
        <taxon>Bacteria</taxon>
        <taxon>Pseudomonadati</taxon>
        <taxon>Spirochaetota</taxon>
        <taxon>Spirochaetia</taxon>
        <taxon>Spirochaetales</taxon>
        <taxon>Treponemataceae</taxon>
        <taxon>Treponema</taxon>
    </lineage>
</organism>
<evidence type="ECO:0000313" key="6">
    <source>
        <dbReference type="Proteomes" id="UP000595224"/>
    </source>
</evidence>
<evidence type="ECO:0000313" key="5">
    <source>
        <dbReference type="EMBL" id="QQA01519.1"/>
    </source>
</evidence>
<dbReference type="InterPro" id="IPR003439">
    <property type="entry name" value="ABC_transporter-like_ATP-bd"/>
</dbReference>